<dbReference type="RefSeq" id="WP_141956418.1">
    <property type="nucleotide sequence ID" value="NZ_VFOZ01000001.1"/>
</dbReference>
<evidence type="ECO:0000313" key="3">
    <source>
        <dbReference type="Proteomes" id="UP000316096"/>
    </source>
</evidence>
<name>A0A543CLE9_9ACTN</name>
<feature type="region of interest" description="Disordered" evidence="1">
    <location>
        <begin position="115"/>
        <end position="140"/>
    </location>
</feature>
<gene>
    <name evidence="2" type="ORF">FB559_3329</name>
</gene>
<dbReference type="InterPro" id="IPR023292">
    <property type="entry name" value="NTP_PyroPHydrolase-like_dom_sf"/>
</dbReference>
<dbReference type="Pfam" id="PF01503">
    <property type="entry name" value="PRA-PH"/>
    <property type="match status" value="1"/>
</dbReference>
<comment type="caution">
    <text evidence="2">The sequence shown here is derived from an EMBL/GenBank/DDBJ whole genome shotgun (WGS) entry which is preliminary data.</text>
</comment>
<evidence type="ECO:0000313" key="2">
    <source>
        <dbReference type="EMBL" id="TQL97727.1"/>
    </source>
</evidence>
<dbReference type="InterPro" id="IPR021130">
    <property type="entry name" value="PRib-ATP_PPHydrolase-like"/>
</dbReference>
<keyword evidence="3" id="KW-1185">Reference proteome</keyword>
<reference evidence="2 3" key="1">
    <citation type="submission" date="2019-06" db="EMBL/GenBank/DDBJ databases">
        <title>Sequencing the genomes of 1000 actinobacteria strains.</title>
        <authorList>
            <person name="Klenk H.-P."/>
        </authorList>
    </citation>
    <scope>NUCLEOTIDE SEQUENCE [LARGE SCALE GENOMIC DNA]</scope>
    <source>
        <strain evidence="2 3">DSM 102200</strain>
    </source>
</reference>
<dbReference type="InterPro" id="IPR033653">
    <property type="entry name" value="NTP-PPase_DR2231-like"/>
</dbReference>
<dbReference type="EMBL" id="VFOZ01000001">
    <property type="protein sequence ID" value="TQL97727.1"/>
    <property type="molecule type" value="Genomic_DNA"/>
</dbReference>
<protein>
    <submittedName>
        <fullName evidence="2">Putative HAD superfamily Cof-like phosphohydrolase</fullName>
    </submittedName>
</protein>
<dbReference type="Proteomes" id="UP000316096">
    <property type="component" value="Unassembled WGS sequence"/>
</dbReference>
<evidence type="ECO:0000256" key="1">
    <source>
        <dbReference type="SAM" id="MobiDB-lite"/>
    </source>
</evidence>
<sequence length="140" mass="15097">MPSDKTNIAHAVAAFHATFGLPRSDEPTADIPAELAALRVRLLAEEVEEFATATEQRDIVGIADALADIVYVAYGSAITYGIDLDAVLAEVHRSNMTKLDDDGRVLLRQDGKVAKSQNYTPPNVAGVLRDQARSRAHESP</sequence>
<dbReference type="Gene3D" id="1.10.3420.10">
    <property type="entry name" value="putative ntp pyrophosphohydrolase like domain"/>
    <property type="match status" value="1"/>
</dbReference>
<accession>A0A543CLE9</accession>
<dbReference type="SUPFAM" id="SSF101386">
    <property type="entry name" value="all-alpha NTP pyrophosphatases"/>
    <property type="match status" value="1"/>
</dbReference>
<dbReference type="AlphaFoldDB" id="A0A543CLE9"/>
<organism evidence="2 3">
    <name type="scientific">Actinoallomurus bryophytorum</name>
    <dbReference type="NCBI Taxonomy" id="1490222"/>
    <lineage>
        <taxon>Bacteria</taxon>
        <taxon>Bacillati</taxon>
        <taxon>Actinomycetota</taxon>
        <taxon>Actinomycetes</taxon>
        <taxon>Streptosporangiales</taxon>
        <taxon>Thermomonosporaceae</taxon>
        <taxon>Actinoallomurus</taxon>
    </lineage>
</organism>
<dbReference type="CDD" id="cd11530">
    <property type="entry name" value="NTP-PPase_DR2231_like"/>
    <property type="match status" value="1"/>
</dbReference>
<feature type="compositionally biased region" description="Basic and acidic residues" evidence="1">
    <location>
        <begin position="130"/>
        <end position="140"/>
    </location>
</feature>
<proteinExistence type="predicted"/>
<dbReference type="OrthoDB" id="9795188at2"/>
<keyword evidence="2" id="KW-0378">Hydrolase</keyword>
<dbReference type="GO" id="GO:0016787">
    <property type="term" value="F:hydrolase activity"/>
    <property type="evidence" value="ECO:0007669"/>
    <property type="project" value="UniProtKB-KW"/>
</dbReference>